<protein>
    <recommendedName>
        <fullName evidence="2">Dipeptidylpeptidase IV N-terminal domain-containing protein</fullName>
    </recommendedName>
</protein>
<dbReference type="EMBL" id="BARS01041011">
    <property type="protein sequence ID" value="GAG41175.1"/>
    <property type="molecule type" value="Genomic_DNA"/>
</dbReference>
<evidence type="ECO:0008006" key="2">
    <source>
        <dbReference type="Google" id="ProtNLM"/>
    </source>
</evidence>
<sequence>MTVLQILAAAIRPLAVGGIIAGASLGLWQFALGGLGEHDRQEPALAAAFQSESSLIVYAQFGLQRDTIWAADPDDPDNRTALAAVDHAEGYGIFAALSPDGARIAYTVLPPGERHPSADAPAELWVMDIDGGNARLLASAVDLLVTPVWSADGTSLAVRRSTSVENAPGSFELLHVDLAGQVSTLLSASAGLFPIGFTPDGASLYYAQVSIQGTD</sequence>
<reference evidence="1" key="1">
    <citation type="journal article" date="2014" name="Front. Microbiol.">
        <title>High frequency of phylogenetically diverse reductive dehalogenase-homologous genes in deep subseafloor sedimentary metagenomes.</title>
        <authorList>
            <person name="Kawai M."/>
            <person name="Futagami T."/>
            <person name="Toyoda A."/>
            <person name="Takaki Y."/>
            <person name="Nishi S."/>
            <person name="Hori S."/>
            <person name="Arai W."/>
            <person name="Tsubouchi T."/>
            <person name="Morono Y."/>
            <person name="Uchiyama I."/>
            <person name="Ito T."/>
            <person name="Fujiyama A."/>
            <person name="Inagaki F."/>
            <person name="Takami H."/>
        </authorList>
    </citation>
    <scope>NUCLEOTIDE SEQUENCE</scope>
    <source>
        <strain evidence="1">Expedition CK06-06</strain>
    </source>
</reference>
<accession>X0XDJ7</accession>
<organism evidence="1">
    <name type="scientific">marine sediment metagenome</name>
    <dbReference type="NCBI Taxonomy" id="412755"/>
    <lineage>
        <taxon>unclassified sequences</taxon>
        <taxon>metagenomes</taxon>
        <taxon>ecological metagenomes</taxon>
    </lineage>
</organism>
<dbReference type="Gene3D" id="2.120.10.30">
    <property type="entry name" value="TolB, C-terminal domain"/>
    <property type="match status" value="1"/>
</dbReference>
<feature type="non-terminal residue" evidence="1">
    <location>
        <position position="215"/>
    </location>
</feature>
<comment type="caution">
    <text evidence="1">The sequence shown here is derived from an EMBL/GenBank/DDBJ whole genome shotgun (WGS) entry which is preliminary data.</text>
</comment>
<dbReference type="InterPro" id="IPR011042">
    <property type="entry name" value="6-blade_b-propeller_TolB-like"/>
</dbReference>
<proteinExistence type="predicted"/>
<gene>
    <name evidence="1" type="ORF">S01H1_62441</name>
</gene>
<evidence type="ECO:0000313" key="1">
    <source>
        <dbReference type="EMBL" id="GAG41175.1"/>
    </source>
</evidence>
<dbReference type="AlphaFoldDB" id="X0XDJ7"/>
<dbReference type="SUPFAM" id="SSF69304">
    <property type="entry name" value="Tricorn protease N-terminal domain"/>
    <property type="match status" value="1"/>
</dbReference>
<name>X0XDJ7_9ZZZZ</name>